<dbReference type="AlphaFoldDB" id="A0A0W0EZN8"/>
<dbReference type="EMBL" id="LATX01002432">
    <property type="protein sequence ID" value="KTB29493.1"/>
    <property type="molecule type" value="Genomic_DNA"/>
</dbReference>
<accession>A0A0W0EZN8</accession>
<evidence type="ECO:0000256" key="1">
    <source>
        <dbReference type="ARBA" id="ARBA00012344"/>
    </source>
</evidence>
<dbReference type="InterPro" id="IPR006840">
    <property type="entry name" value="ChaC"/>
</dbReference>
<dbReference type="Pfam" id="PF04752">
    <property type="entry name" value="ChaC"/>
    <property type="match status" value="1"/>
</dbReference>
<evidence type="ECO:0000313" key="4">
    <source>
        <dbReference type="Proteomes" id="UP000054988"/>
    </source>
</evidence>
<dbReference type="GO" id="GO:0006751">
    <property type="term" value="P:glutathione catabolic process"/>
    <property type="evidence" value="ECO:0007669"/>
    <property type="project" value="InterPro"/>
</dbReference>
<dbReference type="Proteomes" id="UP000054988">
    <property type="component" value="Unassembled WGS sequence"/>
</dbReference>
<evidence type="ECO:0000313" key="3">
    <source>
        <dbReference type="EMBL" id="KTB29493.1"/>
    </source>
</evidence>
<dbReference type="PANTHER" id="PTHR12192">
    <property type="entry name" value="CATION TRANSPORT PROTEIN CHAC-RELATED"/>
    <property type="match status" value="1"/>
</dbReference>
<organism evidence="3 4">
    <name type="scientific">Moniliophthora roreri</name>
    <name type="common">Frosty pod rot fungus</name>
    <name type="synonym">Monilia roreri</name>
    <dbReference type="NCBI Taxonomy" id="221103"/>
    <lineage>
        <taxon>Eukaryota</taxon>
        <taxon>Fungi</taxon>
        <taxon>Dikarya</taxon>
        <taxon>Basidiomycota</taxon>
        <taxon>Agaricomycotina</taxon>
        <taxon>Agaricomycetes</taxon>
        <taxon>Agaricomycetidae</taxon>
        <taxon>Agaricales</taxon>
        <taxon>Marasmiineae</taxon>
        <taxon>Marasmiaceae</taxon>
        <taxon>Moniliophthora</taxon>
    </lineage>
</organism>
<dbReference type="GO" id="GO:0061928">
    <property type="term" value="F:glutathione specific gamma-glutamylcyclotransferase activity"/>
    <property type="evidence" value="ECO:0007669"/>
    <property type="project" value="UniProtKB-EC"/>
</dbReference>
<reference evidence="3 4" key="1">
    <citation type="submission" date="2015-12" db="EMBL/GenBank/DDBJ databases">
        <title>Draft genome sequence of Moniliophthora roreri, the causal agent of frosty pod rot of cacao.</title>
        <authorList>
            <person name="Aime M.C."/>
            <person name="Diaz-Valderrama J.R."/>
            <person name="Kijpornyongpan T."/>
            <person name="Phillips-Mora W."/>
        </authorList>
    </citation>
    <scope>NUCLEOTIDE SEQUENCE [LARGE SCALE GENOMIC DNA]</scope>
    <source>
        <strain evidence="3 4">MCA 2952</strain>
    </source>
</reference>
<name>A0A0W0EZN8_MONRR</name>
<gene>
    <name evidence="3" type="ORF">WG66_17951</name>
</gene>
<keyword evidence="2" id="KW-0456">Lyase</keyword>
<proteinExistence type="predicted"/>
<comment type="caution">
    <text evidence="3">The sequence shown here is derived from an EMBL/GenBank/DDBJ whole genome shotgun (WGS) entry which is preliminary data.</text>
</comment>
<dbReference type="GO" id="GO:0005737">
    <property type="term" value="C:cytoplasm"/>
    <property type="evidence" value="ECO:0007669"/>
    <property type="project" value="TreeGrafter"/>
</dbReference>
<sequence length="178" mass="20517">MSHSWDLPSTAETESKPPFIVFGYGSLIFKVSSKSWKPTIPHSKDPLLMKDMQTFKNCSLHLMLLPKSLAFLEATFAVLHKSPMTIENPGRVVTLIHKEDWDAFSDSDPFPDEDVVWAYTIDPVYEAEVRDYLDYREKDGYTMETLDVYGVNEQTGQETVLLHGVYVSYYTFTCERIR</sequence>
<dbReference type="PANTHER" id="PTHR12192:SF2">
    <property type="entry name" value="GLUTATHIONE-SPECIFIC GAMMA-GLUTAMYLCYCLOTRANSFERASE 2"/>
    <property type="match status" value="1"/>
</dbReference>
<dbReference type="EC" id="4.3.2.7" evidence="1"/>
<protein>
    <recommendedName>
        <fullName evidence="1">glutathione-specific gamma-glutamylcyclotransferase</fullName>
        <ecNumber evidence="1">4.3.2.7</ecNumber>
    </recommendedName>
</protein>
<evidence type="ECO:0000256" key="2">
    <source>
        <dbReference type="ARBA" id="ARBA00023239"/>
    </source>
</evidence>